<proteinExistence type="predicted"/>
<name>A0A1I2N496_9BACI</name>
<dbReference type="InterPro" id="IPR046208">
    <property type="entry name" value="DUF6241"/>
</dbReference>
<keyword evidence="2" id="KW-1185">Reference proteome</keyword>
<dbReference type="RefSeq" id="WP_089752028.1">
    <property type="nucleotide sequence ID" value="NZ_FOOG01000017.1"/>
</dbReference>
<accession>A0A1I2N496</accession>
<dbReference type="Proteomes" id="UP000198897">
    <property type="component" value="Unassembled WGS sequence"/>
</dbReference>
<dbReference type="OrthoDB" id="1932566at2"/>
<sequence length="179" mass="20419">MKKIIGYTLLITLLVVGAGGWVVQKYIFTPGEDKEVASPEDLREAEEVITGAISEEELDSYEEAGKNPFGKDTPADELTDYHYKEYIHGMSHQKVEASKKWGFYEIHPERITWLLEGLDQADVEHKQVYKDILVKWNEENFSTIDEDHNAIWNLQNGTIGKATGILSPTEEKDYIEGKK</sequence>
<organism evidence="1 2">
    <name type="scientific">Halobacillus alkaliphilus</name>
    <dbReference type="NCBI Taxonomy" id="396056"/>
    <lineage>
        <taxon>Bacteria</taxon>
        <taxon>Bacillati</taxon>
        <taxon>Bacillota</taxon>
        <taxon>Bacilli</taxon>
        <taxon>Bacillales</taxon>
        <taxon>Bacillaceae</taxon>
        <taxon>Halobacillus</taxon>
    </lineage>
</organism>
<dbReference type="EMBL" id="FOOG01000017">
    <property type="protein sequence ID" value="SFF98228.1"/>
    <property type="molecule type" value="Genomic_DNA"/>
</dbReference>
<reference evidence="2" key="1">
    <citation type="submission" date="2016-10" db="EMBL/GenBank/DDBJ databases">
        <authorList>
            <person name="Varghese N."/>
            <person name="Submissions S."/>
        </authorList>
    </citation>
    <scope>NUCLEOTIDE SEQUENCE [LARGE SCALE GENOMIC DNA]</scope>
    <source>
        <strain evidence="2">FP5</strain>
    </source>
</reference>
<evidence type="ECO:0000313" key="1">
    <source>
        <dbReference type="EMBL" id="SFF98228.1"/>
    </source>
</evidence>
<protein>
    <submittedName>
        <fullName evidence="1">Uncharacterized protein</fullName>
    </submittedName>
</protein>
<dbReference type="AlphaFoldDB" id="A0A1I2N496"/>
<gene>
    <name evidence="1" type="ORF">SAMN05216353_11717</name>
</gene>
<dbReference type="Pfam" id="PF19754">
    <property type="entry name" value="DUF6241"/>
    <property type="match status" value="1"/>
</dbReference>
<evidence type="ECO:0000313" key="2">
    <source>
        <dbReference type="Proteomes" id="UP000198897"/>
    </source>
</evidence>